<dbReference type="EC" id="2.5.1.-" evidence="6"/>
<organism evidence="8 9">
    <name type="scientific">Staphylococcus devriesei</name>
    <dbReference type="NCBI Taxonomy" id="586733"/>
    <lineage>
        <taxon>Bacteria</taxon>
        <taxon>Bacillati</taxon>
        <taxon>Bacillota</taxon>
        <taxon>Bacilli</taxon>
        <taxon>Bacillales</taxon>
        <taxon>Staphylococcaceae</taxon>
        <taxon>Staphylococcus</taxon>
    </lineage>
</organism>
<comment type="cofactor">
    <cofactor evidence="6">
        <name>Mg(2+)</name>
        <dbReference type="ChEBI" id="CHEBI:18420"/>
    </cofactor>
</comment>
<proteinExistence type="inferred from homology"/>
<evidence type="ECO:0000313" key="8">
    <source>
        <dbReference type="EMBL" id="PTF16305.1"/>
    </source>
</evidence>
<gene>
    <name evidence="6" type="primary">fosB</name>
    <name evidence="8" type="ORF">BUY48_03155</name>
</gene>
<dbReference type="GeneID" id="48888888"/>
<feature type="binding site" evidence="6">
    <location>
        <position position="115"/>
    </location>
    <ligand>
        <name>Mg(2+)</name>
        <dbReference type="ChEBI" id="CHEBI:18420"/>
    </ligand>
</feature>
<dbReference type="InterPro" id="IPR029068">
    <property type="entry name" value="Glyas_Bleomycin-R_OHBP_Dase"/>
</dbReference>
<dbReference type="NCBIfam" id="NF003152">
    <property type="entry name" value="PRK04101.1"/>
    <property type="match status" value="1"/>
</dbReference>
<comment type="caution">
    <text evidence="8">The sequence shown here is derived from an EMBL/GenBank/DDBJ whole genome shotgun (WGS) entry which is preliminary data.</text>
</comment>
<dbReference type="InterPro" id="IPR004360">
    <property type="entry name" value="Glyas_Fos-R_dOase_dom"/>
</dbReference>
<dbReference type="HAMAP" id="MF_01512">
    <property type="entry name" value="FosB"/>
    <property type="match status" value="1"/>
</dbReference>
<dbReference type="GO" id="GO:0016765">
    <property type="term" value="F:transferase activity, transferring alkyl or aryl (other than methyl) groups"/>
    <property type="evidence" value="ECO:0007669"/>
    <property type="project" value="UniProtKB-UniRule"/>
</dbReference>
<evidence type="ECO:0000256" key="1">
    <source>
        <dbReference type="ARBA" id="ARBA00022490"/>
    </source>
</evidence>
<dbReference type="Gene3D" id="3.10.180.10">
    <property type="entry name" value="2,3-Dihydroxybiphenyl 1,2-Dioxygenase, domain 1"/>
    <property type="match status" value="1"/>
</dbReference>
<evidence type="ECO:0000256" key="3">
    <source>
        <dbReference type="ARBA" id="ARBA00022723"/>
    </source>
</evidence>
<dbReference type="PROSITE" id="PS51819">
    <property type="entry name" value="VOC"/>
    <property type="match status" value="1"/>
</dbReference>
<dbReference type="PANTHER" id="PTHR36113:SF6">
    <property type="entry name" value="FOSFOMYCIN RESISTANCE PROTEIN FOSX"/>
    <property type="match status" value="1"/>
</dbReference>
<comment type="function">
    <text evidence="6">Metallothiol transferase which confers resistance to fosfomycin by catalyzing the addition of a thiol cofactor to fosfomycin. L-cysteine is probably the physiological thiol donor.</text>
</comment>
<feature type="domain" description="VOC" evidence="7">
    <location>
        <begin position="4"/>
        <end position="119"/>
    </location>
</feature>
<dbReference type="InterPro" id="IPR037523">
    <property type="entry name" value="VOC_core"/>
</dbReference>
<protein>
    <recommendedName>
        <fullName evidence="6">Metallothiol transferase FosB</fullName>
        <ecNumber evidence="6">2.5.1.-</ecNumber>
    </recommendedName>
    <alternativeName>
        <fullName evidence="6">Fosfomycin resistance protein</fullName>
    </alternativeName>
</protein>
<keyword evidence="4 6" id="KW-0460">Magnesium</keyword>
<keyword evidence="5 6" id="KW-0046">Antibiotic resistance</keyword>
<keyword evidence="2 6" id="KW-0808">Transferase</keyword>
<dbReference type="SUPFAM" id="SSF54593">
    <property type="entry name" value="Glyoxalase/Bleomycin resistance protein/Dihydroxybiphenyl dioxygenase"/>
    <property type="match status" value="1"/>
</dbReference>
<evidence type="ECO:0000256" key="5">
    <source>
        <dbReference type="ARBA" id="ARBA00023251"/>
    </source>
</evidence>
<dbReference type="Pfam" id="PF00903">
    <property type="entry name" value="Glyoxalase"/>
    <property type="match status" value="1"/>
</dbReference>
<sequence>MIQSINHITFSVSDIKASIKFYRDILKGKILVEGYHTAYFAIGGVWIALNEETNIPRNEIHSSYTHIAFTIEEIEFEDWHKWLKANGVYIFEGRERNRRDKKSIYFTDPDGHKLELHTGTLQDRLDYYKEEKRHMKFYE</sequence>
<evidence type="ECO:0000256" key="2">
    <source>
        <dbReference type="ARBA" id="ARBA00022679"/>
    </source>
</evidence>
<dbReference type="RefSeq" id="WP_103166456.1">
    <property type="nucleotide sequence ID" value="NZ_CP130489.1"/>
</dbReference>
<dbReference type="GO" id="GO:0046677">
    <property type="term" value="P:response to antibiotic"/>
    <property type="evidence" value="ECO:0007669"/>
    <property type="project" value="UniProtKB-UniRule"/>
</dbReference>
<evidence type="ECO:0000313" key="9">
    <source>
        <dbReference type="Proteomes" id="UP000243350"/>
    </source>
</evidence>
<comment type="similarity">
    <text evidence="6">Belongs to the fosfomycin resistance protein family. FosB subfamily.</text>
</comment>
<dbReference type="PANTHER" id="PTHR36113">
    <property type="entry name" value="LYASE, PUTATIVE-RELATED-RELATED"/>
    <property type="match status" value="1"/>
</dbReference>
<dbReference type="AlphaFoldDB" id="A0A2K4DNH4"/>
<dbReference type="NCBIfam" id="NF000493">
    <property type="entry name" value="Fos_BSH"/>
    <property type="match status" value="1"/>
</dbReference>
<dbReference type="EMBL" id="PYZH01000011">
    <property type="protein sequence ID" value="PTF16305.1"/>
    <property type="molecule type" value="Genomic_DNA"/>
</dbReference>
<dbReference type="InterPro" id="IPR022858">
    <property type="entry name" value="Metallothiol_Trafse_FosB"/>
</dbReference>
<dbReference type="GO" id="GO:0005737">
    <property type="term" value="C:cytoplasm"/>
    <property type="evidence" value="ECO:0007669"/>
    <property type="project" value="UniProtKB-SubCell"/>
</dbReference>
<dbReference type="GO" id="GO:0000287">
    <property type="term" value="F:magnesium ion binding"/>
    <property type="evidence" value="ECO:0007669"/>
    <property type="project" value="UniProtKB-UniRule"/>
</dbReference>
<dbReference type="InterPro" id="IPR051332">
    <property type="entry name" value="Fosfomycin_Res_Enzymes"/>
</dbReference>
<feature type="binding site" evidence="6">
    <location>
        <position position="7"/>
    </location>
    <ligand>
        <name>Mg(2+)</name>
        <dbReference type="ChEBI" id="CHEBI:18420"/>
    </ligand>
</feature>
<accession>A0A2K4DNH4</accession>
<name>A0A2K4DNH4_9STAP</name>
<keyword evidence="1 6" id="KW-0963">Cytoplasm</keyword>
<evidence type="ECO:0000256" key="6">
    <source>
        <dbReference type="HAMAP-Rule" id="MF_01512"/>
    </source>
</evidence>
<evidence type="ECO:0000256" key="4">
    <source>
        <dbReference type="ARBA" id="ARBA00022842"/>
    </source>
</evidence>
<dbReference type="Proteomes" id="UP000243350">
    <property type="component" value="Unassembled WGS sequence"/>
</dbReference>
<evidence type="ECO:0000259" key="7">
    <source>
        <dbReference type="PROSITE" id="PS51819"/>
    </source>
</evidence>
<comment type="subunit">
    <text evidence="6">Homodimer.</text>
</comment>
<reference evidence="8 9" key="1">
    <citation type="journal article" date="2016" name="Front. Microbiol.">
        <title>Comprehensive Phylogenetic Analysis of Bovine Non-aureus Staphylococci Species Based on Whole-Genome Sequencing.</title>
        <authorList>
            <person name="Naushad S."/>
            <person name="Barkema H.W."/>
            <person name="Luby C."/>
            <person name="Condas L.A."/>
            <person name="Nobrega D.B."/>
            <person name="Carson D.A."/>
            <person name="De Buck J."/>
        </authorList>
    </citation>
    <scope>NUCLEOTIDE SEQUENCE [LARGE SCALE GENOMIC DNA]</scope>
    <source>
        <strain evidence="8 9">SNUC 4143</strain>
    </source>
</reference>
<keyword evidence="3 6" id="KW-0479">Metal-binding</keyword>
<dbReference type="OrthoDB" id="192739at2"/>
<feature type="binding site" evidence="6">
    <location>
        <position position="66"/>
    </location>
    <ligand>
        <name>Mg(2+)</name>
        <dbReference type="ChEBI" id="CHEBI:18420"/>
    </ligand>
</feature>
<comment type="subcellular location">
    <subcellularLocation>
        <location evidence="6">Cytoplasm</location>
    </subcellularLocation>
</comment>